<proteinExistence type="predicted"/>
<dbReference type="EMBL" id="ML977055">
    <property type="protein sequence ID" value="KAF1948529.1"/>
    <property type="molecule type" value="Genomic_DNA"/>
</dbReference>
<feature type="chain" id="PRO_5025620960" evidence="1">
    <location>
        <begin position="27"/>
        <end position="354"/>
    </location>
</feature>
<evidence type="ECO:0000313" key="2">
    <source>
        <dbReference type="EMBL" id="KAF1948529.1"/>
    </source>
</evidence>
<sequence length="354" mass="38337">MSFPARRNTFLAASVACLITSTSCHAHPEPFGTWNGLGQRNEHEMISRVAFQCAEGAKSLPPYDCFEPLTLGNLAGTHVGKVLGAGDNGMIGSPDDLLPEPAEAHCDDADFMDIEGYPKTRDQATQQLQACIDHLRMRFGQAVRGVTRLLDAQGVVIEGQAKLKDENECDHDWREETDNTKDKAKCVTLEGFGRALHGLQDFYAHSNWADLPNASQAVSVTNPPGLNRTDQAPFIDLRANGSIAEQVPRDLSTGCYVLIDKAKGVLQCKNRVTHFTMNKDHGIVELSGSATGDPDDVPRNAVAGNFEKAVAAAVTGSREQWANLRSEIIKTYGQEKGTKMVCALVSDNPVVDCA</sequence>
<name>A0A6A5T9V2_9PLEO</name>
<dbReference type="AlphaFoldDB" id="A0A6A5T9V2"/>
<dbReference type="OrthoDB" id="301415at2759"/>
<dbReference type="PROSITE" id="PS51257">
    <property type="entry name" value="PROKAR_LIPOPROTEIN"/>
    <property type="match status" value="1"/>
</dbReference>
<protein>
    <submittedName>
        <fullName evidence="2">CinY protein</fullName>
    </submittedName>
</protein>
<feature type="signal peptide" evidence="1">
    <location>
        <begin position="1"/>
        <end position="26"/>
    </location>
</feature>
<dbReference type="Proteomes" id="UP000800035">
    <property type="component" value="Unassembled WGS sequence"/>
</dbReference>
<evidence type="ECO:0000256" key="1">
    <source>
        <dbReference type="SAM" id="SignalP"/>
    </source>
</evidence>
<accession>A0A6A5T9V2</accession>
<organism evidence="2 3">
    <name type="scientific">Byssothecium circinans</name>
    <dbReference type="NCBI Taxonomy" id="147558"/>
    <lineage>
        <taxon>Eukaryota</taxon>
        <taxon>Fungi</taxon>
        <taxon>Dikarya</taxon>
        <taxon>Ascomycota</taxon>
        <taxon>Pezizomycotina</taxon>
        <taxon>Dothideomycetes</taxon>
        <taxon>Pleosporomycetidae</taxon>
        <taxon>Pleosporales</taxon>
        <taxon>Massarineae</taxon>
        <taxon>Massarinaceae</taxon>
        <taxon>Byssothecium</taxon>
    </lineage>
</organism>
<reference evidence="2" key="1">
    <citation type="journal article" date="2020" name="Stud. Mycol.">
        <title>101 Dothideomycetes genomes: a test case for predicting lifestyles and emergence of pathogens.</title>
        <authorList>
            <person name="Haridas S."/>
            <person name="Albert R."/>
            <person name="Binder M."/>
            <person name="Bloem J."/>
            <person name="Labutti K."/>
            <person name="Salamov A."/>
            <person name="Andreopoulos B."/>
            <person name="Baker S."/>
            <person name="Barry K."/>
            <person name="Bills G."/>
            <person name="Bluhm B."/>
            <person name="Cannon C."/>
            <person name="Castanera R."/>
            <person name="Culley D."/>
            <person name="Daum C."/>
            <person name="Ezra D."/>
            <person name="Gonzalez J."/>
            <person name="Henrissat B."/>
            <person name="Kuo A."/>
            <person name="Liang C."/>
            <person name="Lipzen A."/>
            <person name="Lutzoni F."/>
            <person name="Magnuson J."/>
            <person name="Mondo S."/>
            <person name="Nolan M."/>
            <person name="Ohm R."/>
            <person name="Pangilinan J."/>
            <person name="Park H.-J."/>
            <person name="Ramirez L."/>
            <person name="Alfaro M."/>
            <person name="Sun H."/>
            <person name="Tritt A."/>
            <person name="Yoshinaga Y."/>
            <person name="Zwiers L.-H."/>
            <person name="Turgeon B."/>
            <person name="Goodwin S."/>
            <person name="Spatafora J."/>
            <person name="Crous P."/>
            <person name="Grigoriev I."/>
        </authorList>
    </citation>
    <scope>NUCLEOTIDE SEQUENCE</scope>
    <source>
        <strain evidence="2">CBS 675.92</strain>
    </source>
</reference>
<evidence type="ECO:0000313" key="3">
    <source>
        <dbReference type="Proteomes" id="UP000800035"/>
    </source>
</evidence>
<gene>
    <name evidence="2" type="ORF">CC80DRAFT_301105</name>
</gene>
<keyword evidence="3" id="KW-1185">Reference proteome</keyword>
<keyword evidence="1" id="KW-0732">Signal</keyword>